<dbReference type="AlphaFoldDB" id="A0A4T0X1X6"/>
<dbReference type="OrthoDB" id="5132116at2759"/>
<dbReference type="Gene3D" id="3.90.640.10">
    <property type="entry name" value="Actin, Chain A, domain 4"/>
    <property type="match status" value="1"/>
</dbReference>
<dbReference type="Gene3D" id="3.30.420.40">
    <property type="match status" value="2"/>
</dbReference>
<evidence type="ECO:0000313" key="3">
    <source>
        <dbReference type="Proteomes" id="UP000307173"/>
    </source>
</evidence>
<accession>A0A4T0X1X6</accession>
<dbReference type="STRING" id="52247.A0A4T0X1X6"/>
<dbReference type="InterPro" id="IPR043129">
    <property type="entry name" value="ATPase_NBD"/>
</dbReference>
<protein>
    <submittedName>
        <fullName evidence="2">Uncharacterized protein</fullName>
    </submittedName>
</protein>
<dbReference type="PANTHER" id="PTHR11937">
    <property type="entry name" value="ACTIN"/>
    <property type="match status" value="1"/>
</dbReference>
<dbReference type="Proteomes" id="UP000307173">
    <property type="component" value="Unassembled WGS sequence"/>
</dbReference>
<dbReference type="Pfam" id="PF00022">
    <property type="entry name" value="Actin"/>
    <property type="match status" value="1"/>
</dbReference>
<keyword evidence="3" id="KW-1185">Reference proteome</keyword>
<evidence type="ECO:0000313" key="2">
    <source>
        <dbReference type="EMBL" id="TID28794.1"/>
    </source>
</evidence>
<dbReference type="SMART" id="SM00268">
    <property type="entry name" value="ACTIN"/>
    <property type="match status" value="1"/>
</dbReference>
<dbReference type="InterPro" id="IPR004000">
    <property type="entry name" value="Actin"/>
</dbReference>
<name>A0A4T0X1X6_9ASCO</name>
<sequence length="385" mass="43601">MTQTAAVVIDCNSTGINAALSHRTAPQISVDPVYASGYRFDPILPNSENDEIYTLFNHGLLYDPNSILPLFQHVYKGLNIEENIKDLPLAFSQNAWFDKKQLNSITQVVYEELEIPIFSIHQRQISTAYAMSKPNSCIVVDIENDYISVTPISNGKVLRKAIITSPYGGNYINLFVQDFFNKNNIPEIDLLPFDYQDKKLTTSFKQYAIQQTFTDFKTAIVDISPNSMDSKIFKTALNKHSVAVSRIEMYNNFVQPIFTPYKSYTGIINSNPPSSVPSDAEGLGQLIFKSLKSIGGQSNLYADLLNNIVIQGAMSFIPGLEDAILNDLRLYINDYQLSSYLNQDDMDRDIETWIGTSILSQFKDLYVTKEDYEEHGIDRVYSRFV</sequence>
<proteinExistence type="inferred from homology"/>
<dbReference type="SUPFAM" id="SSF53067">
    <property type="entry name" value="Actin-like ATPase domain"/>
    <property type="match status" value="2"/>
</dbReference>
<reference evidence="2 3" key="1">
    <citation type="journal article" date="2019" name="Front. Genet.">
        <title>Whole-Genome Sequencing of the Opportunistic Yeast Pathogen Candida inconspicua Uncovers Its Hybrid Origin.</title>
        <authorList>
            <person name="Mixao V."/>
            <person name="Hansen A.P."/>
            <person name="Saus E."/>
            <person name="Boekhout T."/>
            <person name="Lass-Florl C."/>
            <person name="Gabaldon T."/>
        </authorList>
    </citation>
    <scope>NUCLEOTIDE SEQUENCE [LARGE SCALE GENOMIC DNA]</scope>
    <source>
        <strain evidence="2 3">CBS 180</strain>
    </source>
</reference>
<organism evidence="2 3">
    <name type="scientific">Pichia inconspicua</name>
    <dbReference type="NCBI Taxonomy" id="52247"/>
    <lineage>
        <taxon>Eukaryota</taxon>
        <taxon>Fungi</taxon>
        <taxon>Dikarya</taxon>
        <taxon>Ascomycota</taxon>
        <taxon>Saccharomycotina</taxon>
        <taxon>Pichiomycetes</taxon>
        <taxon>Pichiales</taxon>
        <taxon>Pichiaceae</taxon>
        <taxon>Pichia</taxon>
    </lineage>
</organism>
<dbReference type="EMBL" id="SELW01000370">
    <property type="protein sequence ID" value="TID28794.1"/>
    <property type="molecule type" value="Genomic_DNA"/>
</dbReference>
<comment type="caution">
    <text evidence="2">The sequence shown here is derived from an EMBL/GenBank/DDBJ whole genome shotgun (WGS) entry which is preliminary data.</text>
</comment>
<evidence type="ECO:0000256" key="1">
    <source>
        <dbReference type="RuleBase" id="RU000487"/>
    </source>
</evidence>
<comment type="similarity">
    <text evidence="1">Belongs to the actin family.</text>
</comment>
<gene>
    <name evidence="2" type="ORF">CANINC_002313</name>
</gene>